<accession>A0ABN9XHW4</accession>
<dbReference type="SUPFAM" id="SSF47473">
    <property type="entry name" value="EF-hand"/>
    <property type="match status" value="1"/>
</dbReference>
<reference evidence="2" key="1">
    <citation type="submission" date="2023-10" db="EMBL/GenBank/DDBJ databases">
        <authorList>
            <person name="Chen Y."/>
            <person name="Shah S."/>
            <person name="Dougan E. K."/>
            <person name="Thang M."/>
            <person name="Chan C."/>
        </authorList>
    </citation>
    <scope>NUCLEOTIDE SEQUENCE [LARGE SCALE GENOMIC DNA]</scope>
</reference>
<dbReference type="PROSITE" id="PS50222">
    <property type="entry name" value="EF_HAND_2"/>
    <property type="match status" value="2"/>
</dbReference>
<feature type="domain" description="EF-hand" evidence="1">
    <location>
        <begin position="46"/>
        <end position="81"/>
    </location>
</feature>
<gene>
    <name evidence="2" type="ORF">PCOR1329_LOCUS76880</name>
</gene>
<evidence type="ECO:0000259" key="1">
    <source>
        <dbReference type="PROSITE" id="PS50222"/>
    </source>
</evidence>
<evidence type="ECO:0000313" key="3">
    <source>
        <dbReference type="Proteomes" id="UP001189429"/>
    </source>
</evidence>
<name>A0ABN9XHW4_9DINO</name>
<feature type="domain" description="EF-hand" evidence="1">
    <location>
        <begin position="3"/>
        <end position="38"/>
    </location>
</feature>
<protein>
    <recommendedName>
        <fullName evidence="1">EF-hand domain-containing protein</fullName>
    </recommendedName>
</protein>
<dbReference type="EMBL" id="CAUYUJ010020589">
    <property type="protein sequence ID" value="CAK0899354.1"/>
    <property type="molecule type" value="Genomic_DNA"/>
</dbReference>
<proteinExistence type="predicted"/>
<dbReference type="Gene3D" id="1.10.238.10">
    <property type="entry name" value="EF-hand"/>
    <property type="match status" value="1"/>
</dbReference>
<keyword evidence="3" id="KW-1185">Reference proteome</keyword>
<dbReference type="Proteomes" id="UP001189429">
    <property type="component" value="Unassembled WGS sequence"/>
</dbReference>
<dbReference type="InterPro" id="IPR011992">
    <property type="entry name" value="EF-hand-dom_pair"/>
</dbReference>
<dbReference type="SMART" id="SM00054">
    <property type="entry name" value="EFh"/>
    <property type="match status" value="2"/>
</dbReference>
<comment type="caution">
    <text evidence="2">The sequence shown here is derived from an EMBL/GenBank/DDBJ whole genome shotgun (WGS) entry which is preliminary data.</text>
</comment>
<dbReference type="InterPro" id="IPR002048">
    <property type="entry name" value="EF_hand_dom"/>
</dbReference>
<evidence type="ECO:0000313" key="2">
    <source>
        <dbReference type="EMBL" id="CAK0899354.1"/>
    </source>
</evidence>
<sequence>MVSLVEQLVKCWMEMDKDLAGMVSWEDLRTLMGQDDVREFLLANDIDVSSAREIFTLLDEDGTGELHPEDFVDHLISLQGNAKAIDVASLRAVCDEMSEKIYEMETTIRANSHGLSWLTSQASGGRERRKVPNRLLSKTRTECRQIAESCPIQEDNIESL</sequence>
<organism evidence="2 3">
    <name type="scientific">Prorocentrum cordatum</name>
    <dbReference type="NCBI Taxonomy" id="2364126"/>
    <lineage>
        <taxon>Eukaryota</taxon>
        <taxon>Sar</taxon>
        <taxon>Alveolata</taxon>
        <taxon>Dinophyceae</taxon>
        <taxon>Prorocentrales</taxon>
        <taxon>Prorocentraceae</taxon>
        <taxon>Prorocentrum</taxon>
    </lineage>
</organism>